<feature type="transmembrane region" description="Helical" evidence="1">
    <location>
        <begin position="21"/>
        <end position="39"/>
    </location>
</feature>
<reference evidence="3" key="1">
    <citation type="submission" date="2020-09" db="EMBL/GenBank/DDBJ databases">
        <authorList>
            <person name="Kim M.K."/>
        </authorList>
    </citation>
    <scope>NUCLEOTIDE SEQUENCE</scope>
    <source>
        <strain evidence="3">BT702</strain>
    </source>
</reference>
<dbReference type="Gene3D" id="2.40.50.1020">
    <property type="entry name" value="LytTr DNA-binding domain"/>
    <property type="match status" value="1"/>
</dbReference>
<evidence type="ECO:0000313" key="4">
    <source>
        <dbReference type="Proteomes" id="UP000598820"/>
    </source>
</evidence>
<dbReference type="Proteomes" id="UP000598820">
    <property type="component" value="Unassembled WGS sequence"/>
</dbReference>
<comment type="caution">
    <text evidence="3">The sequence shown here is derived from an EMBL/GenBank/DDBJ whole genome shotgun (WGS) entry which is preliminary data.</text>
</comment>
<dbReference type="InterPro" id="IPR007492">
    <property type="entry name" value="LytTR_DNA-bd_dom"/>
</dbReference>
<dbReference type="RefSeq" id="WP_190885641.1">
    <property type="nucleotide sequence ID" value="NZ_JACWZY010000002.1"/>
</dbReference>
<dbReference type="EMBL" id="JACWZY010000002">
    <property type="protein sequence ID" value="MBD2699798.1"/>
    <property type="molecule type" value="Genomic_DNA"/>
</dbReference>
<evidence type="ECO:0000313" key="3">
    <source>
        <dbReference type="EMBL" id="MBD2699798.1"/>
    </source>
</evidence>
<keyword evidence="1" id="KW-0472">Membrane</keyword>
<dbReference type="GO" id="GO:0000156">
    <property type="term" value="F:phosphorelay response regulator activity"/>
    <property type="evidence" value="ECO:0007669"/>
    <property type="project" value="InterPro"/>
</dbReference>
<feature type="transmembrane region" description="Helical" evidence="1">
    <location>
        <begin position="123"/>
        <end position="146"/>
    </location>
</feature>
<keyword evidence="1" id="KW-0812">Transmembrane</keyword>
<evidence type="ECO:0000259" key="2">
    <source>
        <dbReference type="PROSITE" id="PS50930"/>
    </source>
</evidence>
<accession>A0A926XXV4</accession>
<keyword evidence="4" id="KW-1185">Reference proteome</keyword>
<proteinExistence type="predicted"/>
<dbReference type="PANTHER" id="PTHR37299">
    <property type="entry name" value="TRANSCRIPTIONAL REGULATOR-RELATED"/>
    <property type="match status" value="1"/>
</dbReference>
<dbReference type="PROSITE" id="PS50930">
    <property type="entry name" value="HTH_LYTTR"/>
    <property type="match status" value="1"/>
</dbReference>
<name>A0A926XXV4_9BACT</name>
<feature type="transmembrane region" description="Helical" evidence="1">
    <location>
        <begin position="51"/>
        <end position="70"/>
    </location>
</feature>
<sequence>MFKLLGQPYPADESISVTLRKAFVIGLFVALFLLVFQPFELDRWGTSYKTLKIIGFGVVTTLITFFNTVFWKQLLRGQFSGEKWTVGREIVFITANLVLIAIANQYYLAALLGSADMGYLHNWSMFLITFLVGIFPITGLVVLNYITQLKKYSQSAAELPIHHSPSIDQEKVDTLPNDVSQPTDDVLRLVADNEKDTLNVAVNDLLFVESSDNYCTVVYLKNDRPARPLLRSSLSRVEKQIDRSDIVRCHRSYVVNLNRIERVTGNAQGYKLHLLNGQFQIPVARQYNETLVARLKAL</sequence>
<gene>
    <name evidence="3" type="ORF">IC229_04060</name>
</gene>
<feature type="transmembrane region" description="Helical" evidence="1">
    <location>
        <begin position="90"/>
        <end position="111"/>
    </location>
</feature>
<dbReference type="PANTHER" id="PTHR37299:SF1">
    <property type="entry name" value="STAGE 0 SPORULATION PROTEIN A HOMOLOG"/>
    <property type="match status" value="1"/>
</dbReference>
<dbReference type="SMART" id="SM00850">
    <property type="entry name" value="LytTR"/>
    <property type="match status" value="1"/>
</dbReference>
<dbReference type="InterPro" id="IPR046947">
    <property type="entry name" value="LytR-like"/>
</dbReference>
<dbReference type="GO" id="GO:0003677">
    <property type="term" value="F:DNA binding"/>
    <property type="evidence" value="ECO:0007669"/>
    <property type="project" value="InterPro"/>
</dbReference>
<dbReference type="AlphaFoldDB" id="A0A926XXV4"/>
<protein>
    <submittedName>
        <fullName evidence="3">LytTR family transcriptional regulator</fullName>
    </submittedName>
</protein>
<keyword evidence="1" id="KW-1133">Transmembrane helix</keyword>
<organism evidence="3 4">
    <name type="scientific">Spirosoma profusum</name>
    <dbReference type="NCBI Taxonomy" id="2771354"/>
    <lineage>
        <taxon>Bacteria</taxon>
        <taxon>Pseudomonadati</taxon>
        <taxon>Bacteroidota</taxon>
        <taxon>Cytophagia</taxon>
        <taxon>Cytophagales</taxon>
        <taxon>Cytophagaceae</taxon>
        <taxon>Spirosoma</taxon>
    </lineage>
</organism>
<evidence type="ECO:0000256" key="1">
    <source>
        <dbReference type="SAM" id="Phobius"/>
    </source>
</evidence>
<feature type="domain" description="HTH LytTR-type" evidence="2">
    <location>
        <begin position="200"/>
        <end position="298"/>
    </location>
</feature>
<dbReference type="Pfam" id="PF04397">
    <property type="entry name" value="LytTR"/>
    <property type="match status" value="1"/>
</dbReference>